<evidence type="ECO:0000256" key="4">
    <source>
        <dbReference type="ARBA" id="ARBA00012791"/>
    </source>
</evidence>
<comment type="pathway">
    <text evidence="2 11">Pyrimidine metabolism; UMP biosynthesis via de novo pathway; orotate from (S)-dihydroorotate (quinone route): step 1/1.</text>
</comment>
<dbReference type="AlphaFoldDB" id="A0A4T0JF48"/>
<dbReference type="GO" id="GO:0044205">
    <property type="term" value="P:'de novo' UMP biosynthetic process"/>
    <property type="evidence" value="ECO:0007669"/>
    <property type="project" value="UniProtKB-UniPathway"/>
</dbReference>
<dbReference type="UniPathway" id="UPA00070">
    <property type="reaction ID" value="UER00946"/>
</dbReference>
<evidence type="ECO:0000256" key="3">
    <source>
        <dbReference type="ARBA" id="ARBA00005359"/>
    </source>
</evidence>
<evidence type="ECO:0000256" key="6">
    <source>
        <dbReference type="ARBA" id="ARBA00022630"/>
    </source>
</evidence>
<gene>
    <name evidence="13" type="ORF">E3P86_00634</name>
</gene>
<reference evidence="13 14" key="1">
    <citation type="submission" date="2019-03" db="EMBL/GenBank/DDBJ databases">
        <title>Sequencing 23 genomes of Wallemia ichthyophaga.</title>
        <authorList>
            <person name="Gostincar C."/>
        </authorList>
    </citation>
    <scope>NUCLEOTIDE SEQUENCE [LARGE SCALE GENOMIC DNA]</scope>
    <source>
        <strain evidence="13 14">EXF-6200</strain>
    </source>
</reference>
<dbReference type="PROSITE" id="PS00911">
    <property type="entry name" value="DHODEHASE_1"/>
    <property type="match status" value="1"/>
</dbReference>
<dbReference type="GO" id="GO:0106430">
    <property type="term" value="F:dihydroorotate dehydrogenase (quinone) activity"/>
    <property type="evidence" value="ECO:0007669"/>
    <property type="project" value="UniProtKB-EC"/>
</dbReference>
<evidence type="ECO:0000256" key="2">
    <source>
        <dbReference type="ARBA" id="ARBA00005161"/>
    </source>
</evidence>
<dbReference type="Proteomes" id="UP000310689">
    <property type="component" value="Unassembled WGS sequence"/>
</dbReference>
<dbReference type="NCBIfam" id="TIGR01036">
    <property type="entry name" value="pyrD_sub2"/>
    <property type="match status" value="1"/>
</dbReference>
<dbReference type="CDD" id="cd04738">
    <property type="entry name" value="DHOD_2_like"/>
    <property type="match status" value="1"/>
</dbReference>
<evidence type="ECO:0000256" key="7">
    <source>
        <dbReference type="ARBA" id="ARBA00022643"/>
    </source>
</evidence>
<comment type="similarity">
    <text evidence="3 11">Belongs to the dihydroorotate dehydrogenase family. Type 2 subfamily.</text>
</comment>
<dbReference type="GO" id="GO:0005743">
    <property type="term" value="C:mitochondrial inner membrane"/>
    <property type="evidence" value="ECO:0007669"/>
    <property type="project" value="UniProtKB-SubCell"/>
</dbReference>
<comment type="catalytic activity">
    <reaction evidence="10 11">
        <text>(S)-dihydroorotate + a quinone = orotate + a quinol</text>
        <dbReference type="Rhea" id="RHEA:30187"/>
        <dbReference type="ChEBI" id="CHEBI:24646"/>
        <dbReference type="ChEBI" id="CHEBI:30839"/>
        <dbReference type="ChEBI" id="CHEBI:30864"/>
        <dbReference type="ChEBI" id="CHEBI:132124"/>
        <dbReference type="EC" id="1.3.5.2"/>
    </reaction>
</comment>
<keyword evidence="11" id="KW-0496">Mitochondrion</keyword>
<evidence type="ECO:0000313" key="13">
    <source>
        <dbReference type="EMBL" id="TIB40552.1"/>
    </source>
</evidence>
<sequence>MFRALYRNKNLIKPVFFLSLGGVAVYAQDSRASIHNWLTQPLLHQMDTENSHKLAINLLSLGIHPKDYSVDWEGLKTTLWNKDFINPIGLAAGFDKHAEAIDGLFDLGFGFVEVGSVTPEPQSGNDKPRMFRLSEDEAVINRYGFNSVGHMTVLARLRHRLKKFVTNNSDTDTTNQLLQSGLFSADETMTHFDTPASLHKGRILSLNLGKNKTTAENDVSDYVKGVRRLGPFADMLVINVSSPNTPGLRGLQRRGLLEELLSSVVSERKTLKNHLPILVKVAPDLGLEELEDVGLAAKNVGIDGVIVSNTTLDRPSTLKSENSNQVGGLSGKPLLEKSVKALKELYISTDGQVPLIGCGGISSGKDALKFAGAGASLVQLYTSLGYEGVGLPRRIKDEITQELKSQGIASWQAVVGTDALAELTRKRWERGYSIAISTLTKEVESLIERAKILADGFNENDDGEKVKEVVNESLEKAKEVKTRLV</sequence>
<evidence type="ECO:0000256" key="1">
    <source>
        <dbReference type="ARBA" id="ARBA00004370"/>
    </source>
</evidence>
<dbReference type="PANTHER" id="PTHR48109:SF4">
    <property type="entry name" value="DIHYDROOROTATE DEHYDROGENASE (QUINONE), MITOCHONDRIAL"/>
    <property type="match status" value="1"/>
</dbReference>
<dbReference type="InterPro" id="IPR013785">
    <property type="entry name" value="Aldolase_TIM"/>
</dbReference>
<dbReference type="InterPro" id="IPR050074">
    <property type="entry name" value="DHO_dehydrogenase"/>
</dbReference>
<proteinExistence type="inferred from homology"/>
<dbReference type="EC" id="1.3.5.2" evidence="4 11"/>
<evidence type="ECO:0000259" key="12">
    <source>
        <dbReference type="Pfam" id="PF01180"/>
    </source>
</evidence>
<evidence type="ECO:0000256" key="9">
    <source>
        <dbReference type="ARBA" id="ARBA00023136"/>
    </source>
</evidence>
<evidence type="ECO:0000256" key="8">
    <source>
        <dbReference type="ARBA" id="ARBA00023002"/>
    </source>
</evidence>
<name>A0A4T0JF48_WALIC</name>
<comment type="cofactor">
    <cofactor evidence="11">
        <name>FMN</name>
        <dbReference type="ChEBI" id="CHEBI:58210"/>
    </cofactor>
    <text evidence="11">Binds 1 FMN per subunit.</text>
</comment>
<evidence type="ECO:0000313" key="14">
    <source>
        <dbReference type="Proteomes" id="UP000310689"/>
    </source>
</evidence>
<keyword evidence="11" id="KW-0999">Mitochondrion inner membrane</keyword>
<keyword evidence="6 11" id="KW-0285">Flavoprotein</keyword>
<dbReference type="Gene3D" id="3.20.20.70">
    <property type="entry name" value="Aldolase class I"/>
    <property type="match status" value="1"/>
</dbReference>
<dbReference type="PROSITE" id="PS00912">
    <property type="entry name" value="DHODEHASE_2"/>
    <property type="match status" value="1"/>
</dbReference>
<comment type="caution">
    <text evidence="13">The sequence shown here is derived from an EMBL/GenBank/DDBJ whole genome shotgun (WGS) entry which is preliminary data.</text>
</comment>
<protein>
    <recommendedName>
        <fullName evidence="5 11">Dihydroorotate dehydrogenase (quinone), mitochondrial</fullName>
        <shortName evidence="11">DHOdehase</shortName>
        <ecNumber evidence="4 11">1.3.5.2</ecNumber>
    </recommendedName>
</protein>
<keyword evidence="9" id="KW-0472">Membrane</keyword>
<evidence type="ECO:0000256" key="11">
    <source>
        <dbReference type="RuleBase" id="RU361255"/>
    </source>
</evidence>
<dbReference type="PANTHER" id="PTHR48109">
    <property type="entry name" value="DIHYDROOROTATE DEHYDROGENASE (QUINONE), MITOCHONDRIAL-RELATED"/>
    <property type="match status" value="1"/>
</dbReference>
<dbReference type="GO" id="GO:0006207">
    <property type="term" value="P:'de novo' pyrimidine nucleobase biosynthetic process"/>
    <property type="evidence" value="ECO:0007669"/>
    <property type="project" value="InterPro"/>
</dbReference>
<accession>A0A4T0JF48</accession>
<dbReference type="InterPro" id="IPR005719">
    <property type="entry name" value="Dihydroorotate_DH_2"/>
</dbReference>
<keyword evidence="8 11" id="KW-0560">Oxidoreductase</keyword>
<organism evidence="13 14">
    <name type="scientific">Wallemia ichthyophaga</name>
    <dbReference type="NCBI Taxonomy" id="245174"/>
    <lineage>
        <taxon>Eukaryota</taxon>
        <taxon>Fungi</taxon>
        <taxon>Dikarya</taxon>
        <taxon>Basidiomycota</taxon>
        <taxon>Wallemiomycotina</taxon>
        <taxon>Wallemiomycetes</taxon>
        <taxon>Wallemiales</taxon>
        <taxon>Wallemiaceae</taxon>
        <taxon>Wallemia</taxon>
    </lineage>
</organism>
<dbReference type="InterPro" id="IPR005720">
    <property type="entry name" value="Dihydroorotate_DH_cat"/>
</dbReference>
<comment type="subcellular location">
    <subcellularLocation>
        <location evidence="1">Membrane</location>
    </subcellularLocation>
    <subcellularLocation>
        <location evidence="11">Mitochondrion inner membrane</location>
        <topology evidence="11">Single-pass membrane protein</topology>
    </subcellularLocation>
</comment>
<dbReference type="SUPFAM" id="SSF51395">
    <property type="entry name" value="FMN-linked oxidoreductases"/>
    <property type="match status" value="1"/>
</dbReference>
<evidence type="ECO:0000256" key="10">
    <source>
        <dbReference type="ARBA" id="ARBA00048639"/>
    </source>
</evidence>
<dbReference type="InterPro" id="IPR001295">
    <property type="entry name" value="Dihydroorotate_DH_CS"/>
</dbReference>
<dbReference type="Pfam" id="PF01180">
    <property type="entry name" value="DHO_dh"/>
    <property type="match status" value="1"/>
</dbReference>
<keyword evidence="7 11" id="KW-0288">FMN</keyword>
<dbReference type="EMBL" id="SPOI01000014">
    <property type="protein sequence ID" value="TIB40552.1"/>
    <property type="molecule type" value="Genomic_DNA"/>
</dbReference>
<evidence type="ECO:0000256" key="5">
    <source>
        <dbReference type="ARBA" id="ARBA00017599"/>
    </source>
</evidence>
<feature type="domain" description="Dihydroorotate dehydrogenase catalytic" evidence="12">
    <location>
        <begin position="75"/>
        <end position="403"/>
    </location>
</feature>